<comment type="caution">
    <text evidence="2">The sequence shown here is derived from an EMBL/GenBank/DDBJ whole genome shotgun (WGS) entry which is preliminary data.</text>
</comment>
<sequence>MSCSRKVKCLVIDPVAAAAFLYYRLITWTRLAFGIPLKSWRATEVLMVPEHRRPGREHLLCGENLAHQMPSVSSRENIRRGAAQRGARGREETKQPEEKLTLLQTGIPAMWTRVPRTHRALSEEPIGP</sequence>
<reference evidence="2 3" key="1">
    <citation type="submission" date="2019-03" db="EMBL/GenBank/DDBJ databases">
        <title>First draft genome of Liparis tanakae, snailfish: a comprehensive survey of snailfish specific genes.</title>
        <authorList>
            <person name="Kim W."/>
            <person name="Song I."/>
            <person name="Jeong J.-H."/>
            <person name="Kim D."/>
            <person name="Kim S."/>
            <person name="Ryu S."/>
            <person name="Song J.Y."/>
            <person name="Lee S.K."/>
        </authorList>
    </citation>
    <scope>NUCLEOTIDE SEQUENCE [LARGE SCALE GENOMIC DNA]</scope>
    <source>
        <tissue evidence="2">Muscle</tissue>
    </source>
</reference>
<gene>
    <name evidence="2" type="ORF">EYF80_005021</name>
</gene>
<evidence type="ECO:0000256" key="1">
    <source>
        <dbReference type="SAM" id="MobiDB-lite"/>
    </source>
</evidence>
<organism evidence="2 3">
    <name type="scientific">Liparis tanakae</name>
    <name type="common">Tanaka's snailfish</name>
    <dbReference type="NCBI Taxonomy" id="230148"/>
    <lineage>
        <taxon>Eukaryota</taxon>
        <taxon>Metazoa</taxon>
        <taxon>Chordata</taxon>
        <taxon>Craniata</taxon>
        <taxon>Vertebrata</taxon>
        <taxon>Euteleostomi</taxon>
        <taxon>Actinopterygii</taxon>
        <taxon>Neopterygii</taxon>
        <taxon>Teleostei</taxon>
        <taxon>Neoteleostei</taxon>
        <taxon>Acanthomorphata</taxon>
        <taxon>Eupercaria</taxon>
        <taxon>Perciformes</taxon>
        <taxon>Cottioidei</taxon>
        <taxon>Cottales</taxon>
        <taxon>Liparidae</taxon>
        <taxon>Liparis</taxon>
    </lineage>
</organism>
<proteinExistence type="predicted"/>
<accession>A0A4Z2J342</accession>
<feature type="compositionally biased region" description="Basic and acidic residues" evidence="1">
    <location>
        <begin position="88"/>
        <end position="99"/>
    </location>
</feature>
<evidence type="ECO:0000313" key="2">
    <source>
        <dbReference type="EMBL" id="TNN84606.1"/>
    </source>
</evidence>
<protein>
    <submittedName>
        <fullName evidence="2">Uncharacterized protein</fullName>
    </submittedName>
</protein>
<name>A0A4Z2J342_9TELE</name>
<dbReference type="AlphaFoldDB" id="A0A4Z2J342"/>
<keyword evidence="3" id="KW-1185">Reference proteome</keyword>
<dbReference type="Proteomes" id="UP000314294">
    <property type="component" value="Unassembled WGS sequence"/>
</dbReference>
<dbReference type="EMBL" id="SRLO01000025">
    <property type="protein sequence ID" value="TNN84606.1"/>
    <property type="molecule type" value="Genomic_DNA"/>
</dbReference>
<feature type="region of interest" description="Disordered" evidence="1">
    <location>
        <begin position="71"/>
        <end position="99"/>
    </location>
</feature>
<evidence type="ECO:0000313" key="3">
    <source>
        <dbReference type="Proteomes" id="UP000314294"/>
    </source>
</evidence>